<comment type="caution">
    <text evidence="1">The sequence shown here is derived from an EMBL/GenBank/DDBJ whole genome shotgun (WGS) entry which is preliminary data.</text>
</comment>
<organism evidence="1">
    <name type="scientific">marine sediment metagenome</name>
    <dbReference type="NCBI Taxonomy" id="412755"/>
    <lineage>
        <taxon>unclassified sequences</taxon>
        <taxon>metagenomes</taxon>
        <taxon>ecological metagenomes</taxon>
    </lineage>
</organism>
<sequence length="92" mass="10388">MKKILVLTAIFLLLCSYNSFAGMDCATKYHKIRAIVFKQDITHEQKTQVYGRLFDAERLCNEGKTKAEKKALNDATGLVDLDEVFKGTGEKN</sequence>
<protein>
    <submittedName>
        <fullName evidence="1">Uncharacterized protein</fullName>
    </submittedName>
</protein>
<gene>
    <name evidence="1" type="ORF">S01H1_15870</name>
</gene>
<reference evidence="1" key="1">
    <citation type="journal article" date="2014" name="Front. Microbiol.">
        <title>High frequency of phylogenetically diverse reductive dehalogenase-homologous genes in deep subseafloor sedimentary metagenomes.</title>
        <authorList>
            <person name="Kawai M."/>
            <person name="Futagami T."/>
            <person name="Toyoda A."/>
            <person name="Takaki Y."/>
            <person name="Nishi S."/>
            <person name="Hori S."/>
            <person name="Arai W."/>
            <person name="Tsubouchi T."/>
            <person name="Morono Y."/>
            <person name="Uchiyama I."/>
            <person name="Ito T."/>
            <person name="Fujiyama A."/>
            <person name="Inagaki F."/>
            <person name="Takami H."/>
        </authorList>
    </citation>
    <scope>NUCLEOTIDE SEQUENCE</scope>
    <source>
        <strain evidence="1">Expedition CK06-06</strain>
    </source>
</reference>
<name>X0S788_9ZZZZ</name>
<evidence type="ECO:0000313" key="1">
    <source>
        <dbReference type="EMBL" id="GAF76908.1"/>
    </source>
</evidence>
<proteinExistence type="predicted"/>
<dbReference type="AlphaFoldDB" id="X0S788"/>
<dbReference type="EMBL" id="BARS01008309">
    <property type="protein sequence ID" value="GAF76908.1"/>
    <property type="molecule type" value="Genomic_DNA"/>
</dbReference>
<accession>X0S788</accession>